<keyword evidence="1 3" id="KW-0378">Hydrolase</keyword>
<comment type="caution">
    <text evidence="3">The sequence shown here is derived from an EMBL/GenBank/DDBJ whole genome shotgun (WGS) entry which is preliminary data.</text>
</comment>
<dbReference type="RefSeq" id="WP_119579547.1">
    <property type="nucleotide sequence ID" value="NZ_QXEC01000034.1"/>
</dbReference>
<keyword evidence="4" id="KW-1185">Reference proteome</keyword>
<reference evidence="3 4" key="1">
    <citation type="submission" date="2018-08" db="EMBL/GenBank/DDBJ databases">
        <title>Jishengella sp. nov., isolated from a root of Azadirachta indica A. Juss. var. siamensis Valenton.</title>
        <authorList>
            <person name="Kuncharoen N."/>
            <person name="Tanasupawat S."/>
            <person name="Kudo T."/>
            <person name="Ohkuma M."/>
        </authorList>
    </citation>
    <scope>NUCLEOTIDE SEQUENCE [LARGE SCALE GENOMIC DNA]</scope>
    <source>
        <strain evidence="3 4">AZ1-13</strain>
    </source>
</reference>
<dbReference type="InterPro" id="IPR050300">
    <property type="entry name" value="GDXG_lipolytic_enzyme"/>
</dbReference>
<dbReference type="InterPro" id="IPR049492">
    <property type="entry name" value="BD-FAE-like_dom"/>
</dbReference>
<dbReference type="InterPro" id="IPR029058">
    <property type="entry name" value="AB_hydrolase_fold"/>
</dbReference>
<dbReference type="AlphaFoldDB" id="A0A418MNT0"/>
<evidence type="ECO:0000259" key="2">
    <source>
        <dbReference type="Pfam" id="PF20434"/>
    </source>
</evidence>
<evidence type="ECO:0000313" key="3">
    <source>
        <dbReference type="EMBL" id="RIV32708.1"/>
    </source>
</evidence>
<proteinExistence type="predicted"/>
<dbReference type="EMBL" id="QXEC01000034">
    <property type="protein sequence ID" value="RIV32708.1"/>
    <property type="molecule type" value="Genomic_DNA"/>
</dbReference>
<dbReference type="OrthoDB" id="255603at2"/>
<evidence type="ECO:0000256" key="1">
    <source>
        <dbReference type="ARBA" id="ARBA00022801"/>
    </source>
</evidence>
<accession>A0A418MNT0</accession>
<sequence>MTEVEVVVVTGPDLVADLDLLETLTAGTATALGVAGRLVVAGSAAELAALVAATPPPLVVLPGPTPTARAVITATPEVVWYDPTVQPVVPGAVHLQGRGIWGLAWAIRHAVHRRRTPATRLAYGSQADQWGDLRLPTPRESVPGTSREPRPPAVAVLLHGGFWRSVWGADLMDALAVDLTARGYASWNVEYRRPDRHGWDATTADVAAAVAALTGIADRGALDLGRVVVLGHSAGGQLALRAAADLAAADLAAAERGGSSGRRGAVAASPRVAVAVSLAGVVDLVEGERRQLGEGAVAAALGGTPETTPRRYATSDPLARLPLGVPTVLVQGTADSLDLVDSNRRYAAAARAAGDDLTHLELPGDHFDVIDPGSTIWQATLAEVDRRIDRLGS</sequence>
<dbReference type="PANTHER" id="PTHR48081:SF33">
    <property type="entry name" value="KYNURENINE FORMAMIDASE"/>
    <property type="match status" value="1"/>
</dbReference>
<evidence type="ECO:0000313" key="4">
    <source>
        <dbReference type="Proteomes" id="UP000283832"/>
    </source>
</evidence>
<dbReference type="Proteomes" id="UP000283832">
    <property type="component" value="Unassembled WGS sequence"/>
</dbReference>
<protein>
    <submittedName>
        <fullName evidence="3">Alpha/beta fold hydrolase</fullName>
    </submittedName>
</protein>
<dbReference type="GO" id="GO:0016787">
    <property type="term" value="F:hydrolase activity"/>
    <property type="evidence" value="ECO:0007669"/>
    <property type="project" value="UniProtKB-KW"/>
</dbReference>
<feature type="domain" description="BD-FAE-like" evidence="2">
    <location>
        <begin position="152"/>
        <end position="337"/>
    </location>
</feature>
<gene>
    <name evidence="3" type="ORF">D2L64_24395</name>
</gene>
<dbReference type="Gene3D" id="3.40.50.1820">
    <property type="entry name" value="alpha/beta hydrolase"/>
    <property type="match status" value="1"/>
</dbReference>
<name>A0A418MNT0_9ACTN</name>
<dbReference type="PANTHER" id="PTHR48081">
    <property type="entry name" value="AB HYDROLASE SUPERFAMILY PROTEIN C4A8.06C"/>
    <property type="match status" value="1"/>
</dbReference>
<organism evidence="3 4">
    <name type="scientific">Micromonospora radicis</name>
    <dbReference type="NCBI Taxonomy" id="1894971"/>
    <lineage>
        <taxon>Bacteria</taxon>
        <taxon>Bacillati</taxon>
        <taxon>Actinomycetota</taxon>
        <taxon>Actinomycetes</taxon>
        <taxon>Micromonosporales</taxon>
        <taxon>Micromonosporaceae</taxon>
        <taxon>Micromonospora</taxon>
    </lineage>
</organism>
<dbReference type="Pfam" id="PF20434">
    <property type="entry name" value="BD-FAE"/>
    <property type="match status" value="1"/>
</dbReference>
<dbReference type="SUPFAM" id="SSF53474">
    <property type="entry name" value="alpha/beta-Hydrolases"/>
    <property type="match status" value="1"/>
</dbReference>